<comment type="caution">
    <text evidence="4">The sequence shown here is derived from an EMBL/GenBank/DDBJ whole genome shotgun (WGS) entry which is preliminary data.</text>
</comment>
<proteinExistence type="predicted"/>
<name>A0A4S4E0N6_CAMSN</name>
<organism evidence="4 5">
    <name type="scientific">Camellia sinensis var. sinensis</name>
    <name type="common">China tea</name>
    <dbReference type="NCBI Taxonomy" id="542762"/>
    <lineage>
        <taxon>Eukaryota</taxon>
        <taxon>Viridiplantae</taxon>
        <taxon>Streptophyta</taxon>
        <taxon>Embryophyta</taxon>
        <taxon>Tracheophyta</taxon>
        <taxon>Spermatophyta</taxon>
        <taxon>Magnoliopsida</taxon>
        <taxon>eudicotyledons</taxon>
        <taxon>Gunneridae</taxon>
        <taxon>Pentapetalae</taxon>
        <taxon>asterids</taxon>
        <taxon>Ericales</taxon>
        <taxon>Theaceae</taxon>
        <taxon>Camellia</taxon>
    </lineage>
</organism>
<keyword evidence="2" id="KW-0539">Nucleus</keyword>
<dbReference type="EMBL" id="SDRB02008578">
    <property type="protein sequence ID" value="THG09329.1"/>
    <property type="molecule type" value="Genomic_DNA"/>
</dbReference>
<dbReference type="PANTHER" id="PTHR12565">
    <property type="entry name" value="STEROL REGULATORY ELEMENT-BINDING PROTEIN"/>
    <property type="match status" value="1"/>
</dbReference>
<accession>A0A4S4E0N6</accession>
<dbReference type="AlphaFoldDB" id="A0A4S4E0N6"/>
<comment type="subcellular location">
    <subcellularLocation>
        <location evidence="1">Nucleus</location>
    </subcellularLocation>
</comment>
<evidence type="ECO:0000313" key="5">
    <source>
        <dbReference type="Proteomes" id="UP000306102"/>
    </source>
</evidence>
<feature type="compositionally biased region" description="Basic and acidic residues" evidence="3">
    <location>
        <begin position="181"/>
        <end position="206"/>
    </location>
</feature>
<sequence length="333" mass="36796">MFRLQNKNYTSIKDSPEVEAFEGNELNSVFSLPPQGQQFQGGDHMSLNKLMTRTMKTDPGMENGWTDFGQFTGDFGFEFGFEMNYGLSKTTSYPAAAISEGAVTATAVTEAKQRDSSVLPEKMSFKKRKADKSHNLKAVAEEEDCKEKRIRGCTEQGESKITEQNSNSDNDSKNTSNNNNNKRETSADTSKENSKVSEVQKPDYIHVRARRGQATDSHSLAERFLSMKLAAVNPTLDFNIDNFVVTEVFSACTSNFPIEVSSEIANPAYLQFNPLQQVVSCSGLEMGINAPDMALRRTISAPVSSPETFLDSSCFNALDSHCSNEASNLKMDI</sequence>
<dbReference type="STRING" id="542762.A0A4S4E0N6"/>
<evidence type="ECO:0008006" key="6">
    <source>
        <dbReference type="Google" id="ProtNLM"/>
    </source>
</evidence>
<dbReference type="PANTHER" id="PTHR12565:SF184">
    <property type="entry name" value="BHLH TRANSCRIPTION FACTOR"/>
    <property type="match status" value="1"/>
</dbReference>
<keyword evidence="5" id="KW-1185">Reference proteome</keyword>
<dbReference type="GO" id="GO:0003700">
    <property type="term" value="F:DNA-binding transcription factor activity"/>
    <property type="evidence" value="ECO:0007669"/>
    <property type="project" value="TreeGrafter"/>
</dbReference>
<evidence type="ECO:0000256" key="2">
    <source>
        <dbReference type="ARBA" id="ARBA00023242"/>
    </source>
</evidence>
<dbReference type="Proteomes" id="UP000306102">
    <property type="component" value="Unassembled WGS sequence"/>
</dbReference>
<evidence type="ECO:0000313" key="4">
    <source>
        <dbReference type="EMBL" id="THG09329.1"/>
    </source>
</evidence>
<evidence type="ECO:0000256" key="3">
    <source>
        <dbReference type="SAM" id="MobiDB-lite"/>
    </source>
</evidence>
<dbReference type="GO" id="GO:0005634">
    <property type="term" value="C:nucleus"/>
    <property type="evidence" value="ECO:0007669"/>
    <property type="project" value="UniProtKB-SubCell"/>
</dbReference>
<feature type="compositionally biased region" description="Low complexity" evidence="3">
    <location>
        <begin position="165"/>
        <end position="180"/>
    </location>
</feature>
<feature type="compositionally biased region" description="Basic and acidic residues" evidence="3">
    <location>
        <begin position="145"/>
        <end position="161"/>
    </location>
</feature>
<reference evidence="4 5" key="1">
    <citation type="journal article" date="2018" name="Proc. Natl. Acad. Sci. U.S.A.">
        <title>Draft genome sequence of Camellia sinensis var. sinensis provides insights into the evolution of the tea genome and tea quality.</title>
        <authorList>
            <person name="Wei C."/>
            <person name="Yang H."/>
            <person name="Wang S."/>
            <person name="Zhao J."/>
            <person name="Liu C."/>
            <person name="Gao L."/>
            <person name="Xia E."/>
            <person name="Lu Y."/>
            <person name="Tai Y."/>
            <person name="She G."/>
            <person name="Sun J."/>
            <person name="Cao H."/>
            <person name="Tong W."/>
            <person name="Gao Q."/>
            <person name="Li Y."/>
            <person name="Deng W."/>
            <person name="Jiang X."/>
            <person name="Wang W."/>
            <person name="Chen Q."/>
            <person name="Zhang S."/>
            <person name="Li H."/>
            <person name="Wu J."/>
            <person name="Wang P."/>
            <person name="Li P."/>
            <person name="Shi C."/>
            <person name="Zheng F."/>
            <person name="Jian J."/>
            <person name="Huang B."/>
            <person name="Shan D."/>
            <person name="Shi M."/>
            <person name="Fang C."/>
            <person name="Yue Y."/>
            <person name="Li F."/>
            <person name="Li D."/>
            <person name="Wei S."/>
            <person name="Han B."/>
            <person name="Jiang C."/>
            <person name="Yin Y."/>
            <person name="Xia T."/>
            <person name="Zhang Z."/>
            <person name="Bennetzen J.L."/>
            <person name="Zhao S."/>
            <person name="Wan X."/>
        </authorList>
    </citation>
    <scope>NUCLEOTIDE SEQUENCE [LARGE SCALE GENOMIC DNA]</scope>
    <source>
        <strain evidence="5">cv. Shuchazao</strain>
        <tissue evidence="4">Leaf</tissue>
    </source>
</reference>
<dbReference type="InterPro" id="IPR024097">
    <property type="entry name" value="bHLH_ZIP_TF"/>
</dbReference>
<feature type="region of interest" description="Disordered" evidence="3">
    <location>
        <begin position="108"/>
        <end position="211"/>
    </location>
</feature>
<protein>
    <recommendedName>
        <fullName evidence="6">BHLH domain-containing protein</fullName>
    </recommendedName>
</protein>
<evidence type="ECO:0000256" key="1">
    <source>
        <dbReference type="ARBA" id="ARBA00004123"/>
    </source>
</evidence>
<gene>
    <name evidence="4" type="ORF">TEA_007906</name>
</gene>